<keyword evidence="7" id="KW-1133">Transmembrane helix</keyword>
<feature type="domain" description="Multidrug export protein EmrA/FarA alpha-helical hairpin" evidence="10">
    <location>
        <begin position="95"/>
        <end position="215"/>
    </location>
</feature>
<keyword evidence="9" id="KW-0175">Coiled coil</keyword>
<dbReference type="GO" id="GO:0046677">
    <property type="term" value="P:response to antibiotic"/>
    <property type="evidence" value="ECO:0007669"/>
    <property type="project" value="UniProtKB-ARBA"/>
</dbReference>
<dbReference type="GO" id="GO:0005886">
    <property type="term" value="C:plasma membrane"/>
    <property type="evidence" value="ECO:0007669"/>
    <property type="project" value="UniProtKB-SubCell"/>
</dbReference>
<dbReference type="PANTHER" id="PTHR30386">
    <property type="entry name" value="MEMBRANE FUSION SUBUNIT OF EMRAB-TOLC MULTIDRUG EFFLUX PUMP"/>
    <property type="match status" value="1"/>
</dbReference>
<dbReference type="OrthoDB" id="9811754at2"/>
<dbReference type="InterPro" id="IPR058633">
    <property type="entry name" value="EmrA/FarA_HH"/>
</dbReference>
<dbReference type="InterPro" id="IPR050739">
    <property type="entry name" value="MFP"/>
</dbReference>
<dbReference type="InterPro" id="IPR005694">
    <property type="entry name" value="MFP_proteobact"/>
</dbReference>
<dbReference type="AlphaFoldDB" id="A0A0J5FU13"/>
<protein>
    <submittedName>
        <fullName evidence="11">Multidrug transporter</fullName>
    </submittedName>
</protein>
<keyword evidence="12" id="KW-1185">Reference proteome</keyword>
<dbReference type="Pfam" id="PF25885">
    <property type="entry name" value="HH_EMRA"/>
    <property type="match status" value="1"/>
</dbReference>
<keyword evidence="6" id="KW-0812">Transmembrane</keyword>
<dbReference type="EMBL" id="LFCV01000044">
    <property type="protein sequence ID" value="KMJ45629.1"/>
    <property type="molecule type" value="Genomic_DNA"/>
</dbReference>
<evidence type="ECO:0000256" key="6">
    <source>
        <dbReference type="ARBA" id="ARBA00022692"/>
    </source>
</evidence>
<keyword evidence="3" id="KW-0813">Transport</keyword>
<dbReference type="STRING" id="880157.AB204_07865"/>
<evidence type="ECO:0000256" key="2">
    <source>
        <dbReference type="ARBA" id="ARBA00009477"/>
    </source>
</evidence>
<dbReference type="GO" id="GO:1990961">
    <property type="term" value="P:xenobiotic detoxification by transmembrane export across the plasma membrane"/>
    <property type="evidence" value="ECO:0007669"/>
    <property type="project" value="InterPro"/>
</dbReference>
<evidence type="ECO:0000313" key="12">
    <source>
        <dbReference type="Proteomes" id="UP000036277"/>
    </source>
</evidence>
<comment type="subcellular location">
    <subcellularLocation>
        <location evidence="1">Cell inner membrane</location>
        <topology evidence="1">Single-pass membrane protein</topology>
        <orientation evidence="1">Periplasmic side</orientation>
    </subcellularLocation>
</comment>
<dbReference type="NCBIfam" id="NF011715">
    <property type="entry name" value="PRK15136.1"/>
    <property type="match status" value="1"/>
</dbReference>
<dbReference type="NCBIfam" id="TIGR00998">
    <property type="entry name" value="8a0101"/>
    <property type="match status" value="1"/>
</dbReference>
<dbReference type="FunFam" id="2.40.30.170:FF:000003">
    <property type="entry name" value="Multidrug resistance protein A"/>
    <property type="match status" value="1"/>
</dbReference>
<evidence type="ECO:0000256" key="4">
    <source>
        <dbReference type="ARBA" id="ARBA00022475"/>
    </source>
</evidence>
<dbReference type="Proteomes" id="UP000036277">
    <property type="component" value="Unassembled WGS sequence"/>
</dbReference>
<gene>
    <name evidence="11" type="ORF">AB204_07865</name>
</gene>
<comment type="similarity">
    <text evidence="2">Belongs to the membrane fusion protein (MFP) (TC 8.A.1) family.</text>
</comment>
<dbReference type="SUPFAM" id="SSF111369">
    <property type="entry name" value="HlyD-like secretion proteins"/>
    <property type="match status" value="1"/>
</dbReference>
<accession>A0A0J5FU13</accession>
<evidence type="ECO:0000256" key="5">
    <source>
        <dbReference type="ARBA" id="ARBA00022519"/>
    </source>
</evidence>
<feature type="coiled-coil region" evidence="9">
    <location>
        <begin position="121"/>
        <end position="179"/>
    </location>
</feature>
<dbReference type="Gene3D" id="2.40.50.100">
    <property type="match status" value="1"/>
</dbReference>
<organism evidence="11 12">
    <name type="scientific">Xenorhabdus khoisanae</name>
    <dbReference type="NCBI Taxonomy" id="880157"/>
    <lineage>
        <taxon>Bacteria</taxon>
        <taxon>Pseudomonadati</taxon>
        <taxon>Pseudomonadota</taxon>
        <taxon>Gammaproteobacteria</taxon>
        <taxon>Enterobacterales</taxon>
        <taxon>Morganellaceae</taxon>
        <taxon>Xenorhabdus</taxon>
    </lineage>
</organism>
<dbReference type="PATRIC" id="fig|880157.4.peg.1658"/>
<keyword evidence="5" id="KW-0997">Cell inner membrane</keyword>
<evidence type="ECO:0000256" key="8">
    <source>
        <dbReference type="ARBA" id="ARBA00023136"/>
    </source>
</evidence>
<evidence type="ECO:0000256" key="7">
    <source>
        <dbReference type="ARBA" id="ARBA00022989"/>
    </source>
</evidence>
<dbReference type="PANTHER" id="PTHR30386:SF19">
    <property type="entry name" value="MULTIDRUG EXPORT PROTEIN EMRA-RELATED"/>
    <property type="match status" value="1"/>
</dbReference>
<evidence type="ECO:0000256" key="1">
    <source>
        <dbReference type="ARBA" id="ARBA00004383"/>
    </source>
</evidence>
<name>A0A0J5FU13_9GAMM</name>
<dbReference type="GO" id="GO:0015721">
    <property type="term" value="P:bile acid and bile salt transport"/>
    <property type="evidence" value="ECO:0007669"/>
    <property type="project" value="UniProtKB-ARBA"/>
</dbReference>
<reference evidence="11 12" key="1">
    <citation type="submission" date="2015-06" db="EMBL/GenBank/DDBJ databases">
        <title>Draft Whole-Genome Sequence of the Entomopathogenic Bacterium Xenorhabdus khoisanae.</title>
        <authorList>
            <person name="Naidoo S."/>
            <person name="Featherston J."/>
            <person name="Gray V.M."/>
        </authorList>
    </citation>
    <scope>NUCLEOTIDE SEQUENCE [LARGE SCALE GENOMIC DNA]</scope>
    <source>
        <strain evidence="11 12">MCB</strain>
    </source>
</reference>
<sequence length="391" mass="43401">MVEKIMPKSSVITDKKSKRKLALLLATLLFASAGLGYLTYWFTVLRHYQITEDAYVVGNQVQVMAQISGSVTSIHADNTDFVRQGDILVSLNAIDAEHALERAKNVLANSVRQTHQVMIDNEKLRANIDLKQTKLQQAIDDLKRREHLGVTGAIAKESLIHARNNVQMAKSELRFAQQQYHANKAMVINTPLKHQPPIKLAATQLRDAWLTLQRTRIVAPVTGYVSRRNVQVGSQIKNGTPLMVIVPADQLWVEANFKEVQLTHVRIGQPVTLTSDFYGSDISYTGKVVGLDMGTGSAFSLLPAQNATGNWIKVVQRLPVRITLESQQLIDYPLRIGLSMHASIDTRNQDGIVLAKVPRQGIVYKTDVLSYDTGEVESLISDIISMNTSKG</sequence>
<dbReference type="Gene3D" id="2.40.30.170">
    <property type="match status" value="1"/>
</dbReference>
<dbReference type="GO" id="GO:0042910">
    <property type="term" value="F:xenobiotic transmembrane transporter activity"/>
    <property type="evidence" value="ECO:0007669"/>
    <property type="project" value="InterPro"/>
</dbReference>
<evidence type="ECO:0000256" key="9">
    <source>
        <dbReference type="SAM" id="Coils"/>
    </source>
</evidence>
<evidence type="ECO:0000313" key="11">
    <source>
        <dbReference type="EMBL" id="KMJ45629.1"/>
    </source>
</evidence>
<keyword evidence="8" id="KW-0472">Membrane</keyword>
<evidence type="ECO:0000256" key="3">
    <source>
        <dbReference type="ARBA" id="ARBA00022448"/>
    </source>
</evidence>
<proteinExistence type="inferred from homology"/>
<evidence type="ECO:0000259" key="10">
    <source>
        <dbReference type="Pfam" id="PF25885"/>
    </source>
</evidence>
<comment type="caution">
    <text evidence="11">The sequence shown here is derived from an EMBL/GenBank/DDBJ whole genome shotgun (WGS) entry which is preliminary data.</text>
</comment>
<keyword evidence="4" id="KW-1003">Cell membrane</keyword>